<dbReference type="OrthoDB" id="4309464at2"/>
<dbReference type="AlphaFoldDB" id="A0A401YYN6"/>
<gene>
    <name evidence="1" type="ORF">EHYA_07466</name>
</gene>
<sequence>MYATPTTSYGFEFTIGDEFDLADVPLCCDGDMTRIDDGADYLTYKCGICETTVRVTRSTELVFDIH</sequence>
<reference evidence="1 2" key="1">
    <citation type="submission" date="2018-12" db="EMBL/GenBank/DDBJ databases">
        <title>Draft genome sequence of Embleya hyalina NBRC 13850T.</title>
        <authorList>
            <person name="Komaki H."/>
            <person name="Hosoyama A."/>
            <person name="Kimura A."/>
            <person name="Ichikawa N."/>
            <person name="Tamura T."/>
        </authorList>
    </citation>
    <scope>NUCLEOTIDE SEQUENCE [LARGE SCALE GENOMIC DNA]</scope>
    <source>
        <strain evidence="1 2">NBRC 13850</strain>
    </source>
</reference>
<comment type="caution">
    <text evidence="1">The sequence shown here is derived from an EMBL/GenBank/DDBJ whole genome shotgun (WGS) entry which is preliminary data.</text>
</comment>
<dbReference type="EMBL" id="BIFH01000034">
    <property type="protein sequence ID" value="GCD99744.1"/>
    <property type="molecule type" value="Genomic_DNA"/>
</dbReference>
<proteinExistence type="predicted"/>
<accession>A0A401YYN6</accession>
<dbReference type="Proteomes" id="UP000286931">
    <property type="component" value="Unassembled WGS sequence"/>
</dbReference>
<evidence type="ECO:0000313" key="2">
    <source>
        <dbReference type="Proteomes" id="UP000286931"/>
    </source>
</evidence>
<keyword evidence="2" id="KW-1185">Reference proteome</keyword>
<organism evidence="1 2">
    <name type="scientific">Embleya hyalina</name>
    <dbReference type="NCBI Taxonomy" id="516124"/>
    <lineage>
        <taxon>Bacteria</taxon>
        <taxon>Bacillati</taxon>
        <taxon>Actinomycetota</taxon>
        <taxon>Actinomycetes</taxon>
        <taxon>Kitasatosporales</taxon>
        <taxon>Streptomycetaceae</taxon>
        <taxon>Embleya</taxon>
    </lineage>
</organism>
<dbReference type="RefSeq" id="WP_126641520.1">
    <property type="nucleotide sequence ID" value="NZ_BIFH01000034.1"/>
</dbReference>
<name>A0A401YYN6_9ACTN</name>
<evidence type="ECO:0000313" key="1">
    <source>
        <dbReference type="EMBL" id="GCD99744.1"/>
    </source>
</evidence>
<protein>
    <submittedName>
        <fullName evidence="1">Uncharacterized protein</fullName>
    </submittedName>
</protein>